<dbReference type="AlphaFoldDB" id="C4Z7G3"/>
<geneLocation type="plasmid" evidence="2">
    <name>pEubeli2</name>
</geneLocation>
<dbReference type="EMBL" id="CP001106">
    <property type="protein sequence ID" value="ACR73241.1"/>
    <property type="molecule type" value="Genomic_DNA"/>
</dbReference>
<dbReference type="KEGG" id="eel:EUBELI_20094"/>
<accession>C4Z7G3</accession>
<organism evidence="1 2">
    <name type="scientific">Lachnospira eligens (strain ATCC 27750 / DSM 3376 / VPI C15-48 / C15-B4)</name>
    <name type="common">Eubacterium eligens</name>
    <dbReference type="NCBI Taxonomy" id="515620"/>
    <lineage>
        <taxon>Bacteria</taxon>
        <taxon>Bacillati</taxon>
        <taxon>Bacillota</taxon>
        <taxon>Clostridia</taxon>
        <taxon>Lachnospirales</taxon>
        <taxon>Lachnospiraceae</taxon>
        <taxon>Lachnospira</taxon>
    </lineage>
</organism>
<keyword evidence="2" id="KW-1185">Reference proteome</keyword>
<proteinExistence type="predicted"/>
<sequence length="235" mass="26812">MIYSDMKNKVVSVATVVVILIAVIFAVKLGRIKLFNSSKEDPLNGINESKTNEQYTYEAYSIDKMILLNPGDEGDYYREFKTFKSHYKYRYIEYSISKAKPEGIDIDFYKEEEQKDASGSFIDDTYYVTVKYLVINMRDSEEESYFSPQNFMLGVYDDNGFVGKCEPRGHVIENTTAVKGSISLKKDEEAVITTCYCVKEDILQNNNIAVQACAMGESKAVKMPYFLIETDGVIE</sequence>
<name>C4Z7G3_LACE2</name>
<dbReference type="Proteomes" id="UP000001476">
    <property type="component" value="Plasmid pEubeli2"/>
</dbReference>
<reference evidence="1 2" key="1">
    <citation type="journal article" date="2009" name="Proc. Natl. Acad. Sci. U.S.A.">
        <title>Characterizing a model human gut microbiota composed of members of its two dominant bacterial phyla.</title>
        <authorList>
            <person name="Mahowald M.A."/>
            <person name="Rey F.E."/>
            <person name="Seedorf H."/>
            <person name="Turnbaugh P.J."/>
            <person name="Fulton R.S."/>
            <person name="Wollam A."/>
            <person name="Shah N."/>
            <person name="Wang C."/>
            <person name="Magrini V."/>
            <person name="Wilson R.K."/>
            <person name="Cantarel B.L."/>
            <person name="Coutinho P.M."/>
            <person name="Henrissat B."/>
            <person name="Crock L.W."/>
            <person name="Russell A."/>
            <person name="Verberkmoes N.C."/>
            <person name="Hettich R.L."/>
            <person name="Gordon J.I."/>
        </authorList>
    </citation>
    <scope>NUCLEOTIDE SEQUENCE [LARGE SCALE GENOMIC DNA]</scope>
    <source>
        <strain evidence="2">ATCC 27750 / DSM 3376 / VPI C15-48 / C15-B4</strain>
        <plasmid evidence="1">unnamed</plasmid>
    </source>
</reference>
<evidence type="ECO:0000313" key="2">
    <source>
        <dbReference type="Proteomes" id="UP000001476"/>
    </source>
</evidence>
<evidence type="ECO:0000313" key="1">
    <source>
        <dbReference type="EMBL" id="ACR73241.1"/>
    </source>
</evidence>
<gene>
    <name evidence="1" type="ordered locus">EUBELI_20094</name>
</gene>
<keyword evidence="1" id="KW-0614">Plasmid</keyword>
<protein>
    <submittedName>
        <fullName evidence="1">Uncharacterized protein</fullName>
    </submittedName>
</protein>
<dbReference type="HOGENOM" id="CLU_1178781_0_0_9"/>